<name>A0ABS4NAV2_9THEO</name>
<proteinExistence type="predicted"/>
<protein>
    <submittedName>
        <fullName evidence="1">Antitoxin component of RelBE/YafQ-DinJ toxin-antitoxin module</fullName>
    </submittedName>
</protein>
<evidence type="ECO:0000313" key="1">
    <source>
        <dbReference type="EMBL" id="MBP2070791.1"/>
    </source>
</evidence>
<organism evidence="1 2">
    <name type="scientific">Thermoanaerobacterium butyriciformans</name>
    <dbReference type="NCBI Taxonomy" id="1702242"/>
    <lineage>
        <taxon>Bacteria</taxon>
        <taxon>Bacillati</taxon>
        <taxon>Bacillota</taxon>
        <taxon>Clostridia</taxon>
        <taxon>Thermoanaerobacterales</taxon>
        <taxon>Thermoanaerobacteraceae</taxon>
        <taxon>Thermoanaerobacterium</taxon>
    </lineage>
</organism>
<keyword evidence="2" id="KW-1185">Reference proteome</keyword>
<reference evidence="1" key="1">
    <citation type="submission" date="2021-03" db="EMBL/GenBank/DDBJ databases">
        <title>Genomic Encyclopedia of Type Strains, Phase IV (KMG-IV): sequencing the most valuable type-strain genomes for metagenomic binning, comparative biology and taxonomic classification.</title>
        <authorList>
            <person name="Goeker M."/>
        </authorList>
    </citation>
    <scope>NUCLEOTIDE SEQUENCE</scope>
    <source>
        <strain evidence="1">DSM 101588</strain>
    </source>
</reference>
<evidence type="ECO:0000313" key="2">
    <source>
        <dbReference type="Proteomes" id="UP001166402"/>
    </source>
</evidence>
<dbReference type="Proteomes" id="UP001166402">
    <property type="component" value="Unassembled WGS sequence"/>
</dbReference>
<sequence length="121" mass="14204">MAIKKFTVNTRIDYKTLTKLQNQCREMHTTPSSFLRDLLEKSVNGKNVCTAEEVYKTYNETASIFYDRNNIYVIGSISIDEDIIKNKINEYVNQHNYDVINVIYTENANVINIERKNEKNK</sequence>
<dbReference type="EMBL" id="JAGGLT010000002">
    <property type="protein sequence ID" value="MBP2070791.1"/>
    <property type="molecule type" value="Genomic_DNA"/>
</dbReference>
<accession>A0ABS4NAV2</accession>
<comment type="caution">
    <text evidence="1">The sequence shown here is derived from an EMBL/GenBank/DDBJ whole genome shotgun (WGS) entry which is preliminary data.</text>
</comment>
<gene>
    <name evidence="1" type="ORF">J2Z80_000289</name>
</gene>
<dbReference type="RefSeq" id="WP_209452764.1">
    <property type="nucleotide sequence ID" value="NZ_JAGGLT010000002.1"/>
</dbReference>